<comment type="similarity">
    <text evidence="2">Belongs to the acyl-CoA dehydrogenase family.</text>
</comment>
<keyword evidence="5" id="KW-0560">Oxidoreductase</keyword>
<feature type="domain" description="Acyl-CoA dehydrogenase/oxidase C-terminal" evidence="6">
    <location>
        <begin position="217"/>
        <end position="355"/>
    </location>
</feature>
<evidence type="ECO:0008006" key="10">
    <source>
        <dbReference type="Google" id="ProtNLM"/>
    </source>
</evidence>
<dbReference type="Gene3D" id="2.40.110.10">
    <property type="entry name" value="Butyryl-CoA Dehydrogenase, subunit A, domain 2"/>
    <property type="match status" value="1"/>
</dbReference>
<evidence type="ECO:0000256" key="5">
    <source>
        <dbReference type="ARBA" id="ARBA00023002"/>
    </source>
</evidence>
<dbReference type="AlphaFoldDB" id="A0A1E3LRB4"/>
<comment type="caution">
    <text evidence="8">The sequence shown here is derived from an EMBL/GenBank/DDBJ whole genome shotgun (WGS) entry which is preliminary data.</text>
</comment>
<keyword evidence="9" id="KW-1185">Reference proteome</keyword>
<feature type="domain" description="Acyl-CoA dehydrogenase/oxidase N-terminal" evidence="7">
    <location>
        <begin position="19"/>
        <end position="105"/>
    </location>
</feature>
<dbReference type="GO" id="GO:0050660">
    <property type="term" value="F:flavin adenine dinucleotide binding"/>
    <property type="evidence" value="ECO:0007669"/>
    <property type="project" value="InterPro"/>
</dbReference>
<name>A0A1E3LRB4_9SPHN</name>
<dbReference type="PANTHER" id="PTHR43884:SF20">
    <property type="entry name" value="ACYL-COA DEHYDROGENASE FADE28"/>
    <property type="match status" value="1"/>
</dbReference>
<evidence type="ECO:0000256" key="1">
    <source>
        <dbReference type="ARBA" id="ARBA00001974"/>
    </source>
</evidence>
<dbReference type="InterPro" id="IPR036250">
    <property type="entry name" value="AcylCo_DH-like_C"/>
</dbReference>
<dbReference type="RefSeq" id="WP_069321878.1">
    <property type="nucleotide sequence ID" value="NZ_MDDS01000075.1"/>
</dbReference>
<dbReference type="PANTHER" id="PTHR43884">
    <property type="entry name" value="ACYL-COA DEHYDROGENASE"/>
    <property type="match status" value="1"/>
</dbReference>
<keyword evidence="4" id="KW-0274">FAD</keyword>
<dbReference type="InterPro" id="IPR009075">
    <property type="entry name" value="AcylCo_DH/oxidase_C"/>
</dbReference>
<dbReference type="Pfam" id="PF00441">
    <property type="entry name" value="Acyl-CoA_dh_1"/>
    <property type="match status" value="1"/>
</dbReference>
<dbReference type="EMBL" id="MDDS01000075">
    <property type="protein sequence ID" value="ODP36309.1"/>
    <property type="molecule type" value="Genomic_DNA"/>
</dbReference>
<dbReference type="Gene3D" id="1.10.540.10">
    <property type="entry name" value="Acyl-CoA dehydrogenase/oxidase, N-terminal domain"/>
    <property type="match status" value="1"/>
</dbReference>
<evidence type="ECO:0000313" key="9">
    <source>
        <dbReference type="Proteomes" id="UP000094487"/>
    </source>
</evidence>
<keyword evidence="3" id="KW-0285">Flavoprotein</keyword>
<evidence type="ECO:0000256" key="4">
    <source>
        <dbReference type="ARBA" id="ARBA00022827"/>
    </source>
</evidence>
<organism evidence="8 9">
    <name type="scientific">Sphingomonas turrisvirgatae</name>
    <dbReference type="NCBI Taxonomy" id="1888892"/>
    <lineage>
        <taxon>Bacteria</taxon>
        <taxon>Pseudomonadati</taxon>
        <taxon>Pseudomonadota</taxon>
        <taxon>Alphaproteobacteria</taxon>
        <taxon>Sphingomonadales</taxon>
        <taxon>Sphingomonadaceae</taxon>
        <taxon>Sphingomonas</taxon>
    </lineage>
</organism>
<dbReference type="GO" id="GO:0003995">
    <property type="term" value="F:acyl-CoA dehydrogenase activity"/>
    <property type="evidence" value="ECO:0007669"/>
    <property type="project" value="TreeGrafter"/>
</dbReference>
<protein>
    <recommendedName>
        <fullName evidence="10">Acyl-CoA dehydrogenase</fullName>
    </recommendedName>
</protein>
<gene>
    <name evidence="8" type="ORF">BFL28_06340</name>
</gene>
<dbReference type="Proteomes" id="UP000094487">
    <property type="component" value="Unassembled WGS sequence"/>
</dbReference>
<comment type="cofactor">
    <cofactor evidence="1">
        <name>FAD</name>
        <dbReference type="ChEBI" id="CHEBI:57692"/>
    </cofactor>
</comment>
<dbReference type="OrthoDB" id="7328575at2"/>
<dbReference type="Pfam" id="PF02771">
    <property type="entry name" value="Acyl-CoA_dh_N"/>
    <property type="match status" value="1"/>
</dbReference>
<dbReference type="SUPFAM" id="SSF56645">
    <property type="entry name" value="Acyl-CoA dehydrogenase NM domain-like"/>
    <property type="match status" value="1"/>
</dbReference>
<evidence type="ECO:0000259" key="6">
    <source>
        <dbReference type="Pfam" id="PF00441"/>
    </source>
</evidence>
<dbReference type="InterPro" id="IPR037069">
    <property type="entry name" value="AcylCoA_DH/ox_N_sf"/>
</dbReference>
<proteinExistence type="inferred from homology"/>
<accession>A0A1E3LRB4</accession>
<sequence length="362" mass="38235">MNFELDEGQALLRESVTRQFEALGQAPADAQTWRAFHDLGLLALPFAEVCGGLELGSEALMLVMEAFGRTLGQAPYLQAVVLAGGVLAACEGEAAEDALARLIAGQSCPALCLYEPGSRYRWDTPSTRATRTANGWRLSGRKLAVPDGGEADLLICPAASEDGLTLLLVPADAAGVTRHIRPTPDGRTAADIMFADVELTVAQAIGDVRRNHAVLAAAIDHAIVASCAEAVGAMARLIEITRDYLAGRSQFGVPLGSFQALQHRAADMLVAMEQARSITFHAVATLDAPAAERTCAAAAAKALVNRAARFVGTQAVQLHGGMGLASEYPAGRYFQRLTVIETLFGDTDHMLALVEAGGDWRK</sequence>
<dbReference type="Gene3D" id="1.20.140.10">
    <property type="entry name" value="Butyryl-CoA Dehydrogenase, subunit A, domain 3"/>
    <property type="match status" value="1"/>
</dbReference>
<dbReference type="SUPFAM" id="SSF47203">
    <property type="entry name" value="Acyl-CoA dehydrogenase C-terminal domain-like"/>
    <property type="match status" value="1"/>
</dbReference>
<evidence type="ECO:0000259" key="7">
    <source>
        <dbReference type="Pfam" id="PF02771"/>
    </source>
</evidence>
<dbReference type="STRING" id="1888892.BFL28_06340"/>
<reference evidence="8 9" key="1">
    <citation type="submission" date="2016-08" db="EMBL/GenBank/DDBJ databases">
        <title>Draft genome of the agarase producing Sphingomonas sp. MCT13.</title>
        <authorList>
            <person name="D'Andrea M.M."/>
            <person name="Rossolini G.M."/>
            <person name="Thaller M.C."/>
        </authorList>
    </citation>
    <scope>NUCLEOTIDE SEQUENCE [LARGE SCALE GENOMIC DNA]</scope>
    <source>
        <strain evidence="8 9">MCT13</strain>
    </source>
</reference>
<evidence type="ECO:0000256" key="2">
    <source>
        <dbReference type="ARBA" id="ARBA00009347"/>
    </source>
</evidence>
<evidence type="ECO:0000313" key="8">
    <source>
        <dbReference type="EMBL" id="ODP36309.1"/>
    </source>
</evidence>
<dbReference type="InterPro" id="IPR013786">
    <property type="entry name" value="AcylCoA_DH/ox_N"/>
</dbReference>
<dbReference type="InterPro" id="IPR046373">
    <property type="entry name" value="Acyl-CoA_Oxase/DH_mid-dom_sf"/>
</dbReference>
<evidence type="ECO:0000256" key="3">
    <source>
        <dbReference type="ARBA" id="ARBA00022630"/>
    </source>
</evidence>
<dbReference type="CDD" id="cd00567">
    <property type="entry name" value="ACAD"/>
    <property type="match status" value="1"/>
</dbReference>
<dbReference type="InterPro" id="IPR009100">
    <property type="entry name" value="AcylCoA_DH/oxidase_NM_dom_sf"/>
</dbReference>